<evidence type="ECO:0000256" key="1">
    <source>
        <dbReference type="ARBA" id="ARBA00005254"/>
    </source>
</evidence>
<dbReference type="InterPro" id="IPR001753">
    <property type="entry name" value="Enoyl-CoA_hydra/iso"/>
</dbReference>
<dbReference type="SUPFAM" id="SSF52096">
    <property type="entry name" value="ClpP/crotonase"/>
    <property type="match status" value="1"/>
</dbReference>
<dbReference type="RefSeq" id="WP_087284489.1">
    <property type="nucleotide sequence ID" value="NZ_CP021455.1"/>
</dbReference>
<dbReference type="CDD" id="cd06558">
    <property type="entry name" value="crotonase-like"/>
    <property type="match status" value="1"/>
</dbReference>
<comment type="similarity">
    <text evidence="1">Belongs to the enoyl-CoA hydratase/isomerase family.</text>
</comment>
<dbReference type="AlphaFoldDB" id="A0A1Y0ETR1"/>
<dbReference type="Pfam" id="PF00378">
    <property type="entry name" value="ECH_1"/>
    <property type="match status" value="1"/>
</dbReference>
<dbReference type="KEGG" id="cser:CCO03_09630"/>
<keyword evidence="3" id="KW-1185">Reference proteome</keyword>
<dbReference type="InterPro" id="IPR051683">
    <property type="entry name" value="Enoyl-CoA_Hydratase/Isomerase"/>
</dbReference>
<dbReference type="PANTHER" id="PTHR42964">
    <property type="entry name" value="ENOYL-COA HYDRATASE"/>
    <property type="match status" value="1"/>
</dbReference>
<evidence type="ECO:0000313" key="3">
    <source>
        <dbReference type="Proteomes" id="UP000196138"/>
    </source>
</evidence>
<dbReference type="Gene3D" id="3.90.226.10">
    <property type="entry name" value="2-enoyl-CoA Hydratase, Chain A, domain 1"/>
    <property type="match status" value="1"/>
</dbReference>
<dbReference type="OrthoDB" id="370015at2"/>
<evidence type="ECO:0000313" key="2">
    <source>
        <dbReference type="EMBL" id="ARU06761.1"/>
    </source>
</evidence>
<dbReference type="PANTHER" id="PTHR42964:SF1">
    <property type="entry name" value="POLYKETIDE BIOSYNTHESIS ENOYL-COA HYDRATASE PKSH-RELATED"/>
    <property type="match status" value="1"/>
</dbReference>
<proteinExistence type="inferred from homology"/>
<dbReference type="EMBL" id="CP021455">
    <property type="protein sequence ID" value="ARU06761.1"/>
    <property type="molecule type" value="Genomic_DNA"/>
</dbReference>
<protein>
    <submittedName>
        <fullName evidence="2">Enoyl-CoA hydratase</fullName>
        <ecNumber evidence="2">4.2.1.17</ecNumber>
    </submittedName>
</protein>
<organism evidence="2 3">
    <name type="scientific">Comamonas serinivorans</name>
    <dbReference type="NCBI Taxonomy" id="1082851"/>
    <lineage>
        <taxon>Bacteria</taxon>
        <taxon>Pseudomonadati</taxon>
        <taxon>Pseudomonadota</taxon>
        <taxon>Betaproteobacteria</taxon>
        <taxon>Burkholderiales</taxon>
        <taxon>Comamonadaceae</taxon>
        <taxon>Comamonas</taxon>
    </lineage>
</organism>
<dbReference type="EC" id="4.2.1.17" evidence="2"/>
<reference evidence="2 3" key="1">
    <citation type="submission" date="2017-05" db="EMBL/GenBank/DDBJ databases">
        <authorList>
            <person name="Song R."/>
            <person name="Chenine A.L."/>
            <person name="Ruprecht R.M."/>
        </authorList>
    </citation>
    <scope>NUCLEOTIDE SEQUENCE [LARGE SCALE GENOMIC DNA]</scope>
    <source>
        <strain evidence="2 3">DSM 26136</strain>
    </source>
</reference>
<dbReference type="InterPro" id="IPR029045">
    <property type="entry name" value="ClpP/crotonase-like_dom_sf"/>
</dbReference>
<keyword evidence="2" id="KW-0456">Lyase</keyword>
<gene>
    <name evidence="2" type="ORF">CCO03_09630</name>
</gene>
<name>A0A1Y0ETR1_9BURK</name>
<sequence>MTQTPNPVRQHPLPPQVEVAANGVATVTITAGGPLNLYSTPVIAGAREALHQLAKDNGVRVLVLRGQGERAFCAGAHISEMGTLNVNSASVFIDGLRTLIDAARLFPAPVIARVPGYCFGGGLELVAACDIRIGAQNAVFAMPEVEIGIPSIIQAALLPRLIGQARASWLLLTGERIDAATALQWGLIDELAEVARLDEVVAARANRMATFGPQALRQQKRLLREWQTQPVEQAIVNGVREFAAAFLTGEPQQHMARFVRK</sequence>
<accession>A0A1Y0ETR1</accession>
<dbReference type="NCBIfam" id="NF004795">
    <property type="entry name" value="PRK06143.1"/>
    <property type="match status" value="1"/>
</dbReference>
<dbReference type="GO" id="GO:0004300">
    <property type="term" value="F:enoyl-CoA hydratase activity"/>
    <property type="evidence" value="ECO:0007669"/>
    <property type="project" value="UniProtKB-EC"/>
</dbReference>
<dbReference type="Proteomes" id="UP000196138">
    <property type="component" value="Chromosome"/>
</dbReference>